<dbReference type="Pfam" id="PF05699">
    <property type="entry name" value="Dimer_Tnp_hAT"/>
    <property type="match status" value="1"/>
</dbReference>
<feature type="domain" description="HAT C-terminal dimerisation" evidence="1">
    <location>
        <begin position="6"/>
        <end position="73"/>
    </location>
</feature>
<evidence type="ECO:0000313" key="2">
    <source>
        <dbReference type="EMBL" id="MBW0463203.1"/>
    </source>
</evidence>
<evidence type="ECO:0000313" key="3">
    <source>
        <dbReference type="Proteomes" id="UP000765509"/>
    </source>
</evidence>
<accession>A0A9Q3BDF2</accession>
<dbReference type="InterPro" id="IPR008906">
    <property type="entry name" value="HATC_C_dom"/>
</dbReference>
<gene>
    <name evidence="2" type="ORF">O181_002918</name>
</gene>
<dbReference type="AlphaFoldDB" id="A0A9Q3BDF2"/>
<comment type="caution">
    <text evidence="2">The sequence shown here is derived from an EMBL/GenBank/DDBJ whole genome shotgun (WGS) entry which is preliminary data.</text>
</comment>
<dbReference type="GO" id="GO:0046983">
    <property type="term" value="F:protein dimerization activity"/>
    <property type="evidence" value="ECO:0007669"/>
    <property type="project" value="InterPro"/>
</dbReference>
<protein>
    <recommendedName>
        <fullName evidence="1">HAT C-terminal dimerisation domain-containing protein</fullName>
    </recommendedName>
</protein>
<sequence>MSRGEHIVDYWKRQIVTGNFPLLGKIALQYLSIPASSASVKRVFSQSGRLKCPARAGLGSRTIAHLTCLKEWLNDEQPPF</sequence>
<dbReference type="OrthoDB" id="7851199at2759"/>
<organism evidence="2 3">
    <name type="scientific">Austropuccinia psidii MF-1</name>
    <dbReference type="NCBI Taxonomy" id="1389203"/>
    <lineage>
        <taxon>Eukaryota</taxon>
        <taxon>Fungi</taxon>
        <taxon>Dikarya</taxon>
        <taxon>Basidiomycota</taxon>
        <taxon>Pucciniomycotina</taxon>
        <taxon>Pucciniomycetes</taxon>
        <taxon>Pucciniales</taxon>
        <taxon>Sphaerophragmiaceae</taxon>
        <taxon>Austropuccinia</taxon>
    </lineage>
</organism>
<reference evidence="2" key="1">
    <citation type="submission" date="2021-03" db="EMBL/GenBank/DDBJ databases">
        <title>Draft genome sequence of rust myrtle Austropuccinia psidii MF-1, a brazilian biotype.</title>
        <authorList>
            <person name="Quecine M.C."/>
            <person name="Pachon D.M.R."/>
            <person name="Bonatelli M.L."/>
            <person name="Correr F.H."/>
            <person name="Franceschini L.M."/>
            <person name="Leite T.F."/>
            <person name="Margarido G.R.A."/>
            <person name="Almeida C.A."/>
            <person name="Ferrarezi J.A."/>
            <person name="Labate C.A."/>
        </authorList>
    </citation>
    <scope>NUCLEOTIDE SEQUENCE</scope>
    <source>
        <strain evidence="2">MF-1</strain>
    </source>
</reference>
<proteinExistence type="predicted"/>
<dbReference type="InterPro" id="IPR012337">
    <property type="entry name" value="RNaseH-like_sf"/>
</dbReference>
<dbReference type="EMBL" id="AVOT02000504">
    <property type="protein sequence ID" value="MBW0463203.1"/>
    <property type="molecule type" value="Genomic_DNA"/>
</dbReference>
<evidence type="ECO:0000259" key="1">
    <source>
        <dbReference type="Pfam" id="PF05699"/>
    </source>
</evidence>
<keyword evidence="3" id="KW-1185">Reference proteome</keyword>
<dbReference type="SUPFAM" id="SSF53098">
    <property type="entry name" value="Ribonuclease H-like"/>
    <property type="match status" value="1"/>
</dbReference>
<name>A0A9Q3BDF2_9BASI</name>
<dbReference type="Proteomes" id="UP000765509">
    <property type="component" value="Unassembled WGS sequence"/>
</dbReference>